<name>A0A382DJD4_9ZZZZ</name>
<evidence type="ECO:0000313" key="1">
    <source>
        <dbReference type="EMBL" id="SVB38590.1"/>
    </source>
</evidence>
<sequence length="68" mass="8146">MLNTHGGTEKYPWELWLDGRPHLIERGVDYICTDATFRKNLYRKQRKFGPIQCLAHKAGFLIKRKEHY</sequence>
<dbReference type="EMBL" id="UINC01039710">
    <property type="protein sequence ID" value="SVB38590.1"/>
    <property type="molecule type" value="Genomic_DNA"/>
</dbReference>
<gene>
    <name evidence="1" type="ORF">METZ01_LOCUS191444</name>
</gene>
<proteinExistence type="predicted"/>
<protein>
    <submittedName>
        <fullName evidence="1">Uncharacterized protein</fullName>
    </submittedName>
</protein>
<feature type="non-terminal residue" evidence="1">
    <location>
        <position position="68"/>
    </location>
</feature>
<organism evidence="1">
    <name type="scientific">marine metagenome</name>
    <dbReference type="NCBI Taxonomy" id="408172"/>
    <lineage>
        <taxon>unclassified sequences</taxon>
        <taxon>metagenomes</taxon>
        <taxon>ecological metagenomes</taxon>
    </lineage>
</organism>
<reference evidence="1" key="1">
    <citation type="submission" date="2018-05" db="EMBL/GenBank/DDBJ databases">
        <authorList>
            <person name="Lanie J.A."/>
            <person name="Ng W.-L."/>
            <person name="Kazmierczak K.M."/>
            <person name="Andrzejewski T.M."/>
            <person name="Davidsen T.M."/>
            <person name="Wayne K.J."/>
            <person name="Tettelin H."/>
            <person name="Glass J.I."/>
            <person name="Rusch D."/>
            <person name="Podicherti R."/>
            <person name="Tsui H.-C.T."/>
            <person name="Winkler M.E."/>
        </authorList>
    </citation>
    <scope>NUCLEOTIDE SEQUENCE</scope>
</reference>
<dbReference type="AlphaFoldDB" id="A0A382DJD4"/>
<accession>A0A382DJD4</accession>